<keyword evidence="6" id="KW-0472">Membrane</keyword>
<dbReference type="PRINTS" id="PR00344">
    <property type="entry name" value="BCTRLSENSOR"/>
</dbReference>
<keyword evidence="6" id="KW-1133">Transmembrane helix</keyword>
<dbReference type="CDD" id="cd16922">
    <property type="entry name" value="HATPase_EvgS-ArcB-TorS-like"/>
    <property type="match status" value="1"/>
</dbReference>
<dbReference type="Gene3D" id="1.10.287.130">
    <property type="match status" value="1"/>
</dbReference>
<dbReference type="PANTHER" id="PTHR43047">
    <property type="entry name" value="TWO-COMPONENT HISTIDINE PROTEIN KINASE"/>
    <property type="match status" value="1"/>
</dbReference>
<evidence type="ECO:0000256" key="5">
    <source>
        <dbReference type="ARBA" id="ARBA00022777"/>
    </source>
</evidence>
<dbReference type="GO" id="GO:0000155">
    <property type="term" value="F:phosphorelay sensor kinase activity"/>
    <property type="evidence" value="ECO:0007669"/>
    <property type="project" value="InterPro"/>
</dbReference>
<dbReference type="InterPro" id="IPR005467">
    <property type="entry name" value="His_kinase_dom"/>
</dbReference>
<evidence type="ECO:0000256" key="4">
    <source>
        <dbReference type="ARBA" id="ARBA00022679"/>
    </source>
</evidence>
<comment type="catalytic activity">
    <reaction evidence="1">
        <text>ATP + protein L-histidine = ADP + protein N-phospho-L-histidine.</text>
        <dbReference type="EC" id="2.7.13.3"/>
    </reaction>
</comment>
<dbReference type="Pfam" id="PF02518">
    <property type="entry name" value="HATPase_c"/>
    <property type="match status" value="1"/>
</dbReference>
<dbReference type="SUPFAM" id="SSF47384">
    <property type="entry name" value="Homodimeric domain of signal transducing histidine kinase"/>
    <property type="match status" value="1"/>
</dbReference>
<reference evidence="8" key="1">
    <citation type="submission" date="2023-07" db="EMBL/GenBank/DDBJ databases">
        <authorList>
            <consortium name="AG Swart"/>
            <person name="Singh M."/>
            <person name="Singh A."/>
            <person name="Seah K."/>
            <person name="Emmerich C."/>
        </authorList>
    </citation>
    <scope>NUCLEOTIDE SEQUENCE</scope>
    <source>
        <strain evidence="8">DP1</strain>
    </source>
</reference>
<dbReference type="PANTHER" id="PTHR43047:SF72">
    <property type="entry name" value="OSMOSENSING HISTIDINE PROTEIN KINASE SLN1"/>
    <property type="match status" value="1"/>
</dbReference>
<evidence type="ECO:0000256" key="6">
    <source>
        <dbReference type="SAM" id="Phobius"/>
    </source>
</evidence>
<evidence type="ECO:0000256" key="2">
    <source>
        <dbReference type="ARBA" id="ARBA00012438"/>
    </source>
</evidence>
<proteinExistence type="predicted"/>
<dbReference type="FunFam" id="3.30.565.10:FF:000010">
    <property type="entry name" value="Sensor histidine kinase RcsC"/>
    <property type="match status" value="1"/>
</dbReference>
<accession>A0AAD2DA60</accession>
<dbReference type="SMART" id="SM00388">
    <property type="entry name" value="HisKA"/>
    <property type="match status" value="1"/>
</dbReference>
<dbReference type="CDD" id="cd00082">
    <property type="entry name" value="HisKA"/>
    <property type="match status" value="1"/>
</dbReference>
<dbReference type="PROSITE" id="PS50109">
    <property type="entry name" value="HIS_KIN"/>
    <property type="match status" value="1"/>
</dbReference>
<keyword evidence="3" id="KW-0597">Phosphoprotein</keyword>
<dbReference type="GO" id="GO:0005886">
    <property type="term" value="C:plasma membrane"/>
    <property type="evidence" value="ECO:0007669"/>
    <property type="project" value="TreeGrafter"/>
</dbReference>
<comment type="caution">
    <text evidence="8">The sequence shown here is derived from an EMBL/GenBank/DDBJ whole genome shotgun (WGS) entry which is preliminary data.</text>
</comment>
<feature type="transmembrane region" description="Helical" evidence="6">
    <location>
        <begin position="60"/>
        <end position="81"/>
    </location>
</feature>
<dbReference type="InterPro" id="IPR003661">
    <property type="entry name" value="HisK_dim/P_dom"/>
</dbReference>
<feature type="transmembrane region" description="Helical" evidence="6">
    <location>
        <begin position="168"/>
        <end position="190"/>
    </location>
</feature>
<feature type="transmembrane region" description="Helical" evidence="6">
    <location>
        <begin position="119"/>
        <end position="139"/>
    </location>
</feature>
<evidence type="ECO:0000313" key="8">
    <source>
        <dbReference type="EMBL" id="CAI2386737.1"/>
    </source>
</evidence>
<keyword evidence="6" id="KW-0812">Transmembrane</keyword>
<feature type="domain" description="Histidine kinase" evidence="7">
    <location>
        <begin position="401"/>
        <end position="646"/>
    </location>
</feature>
<evidence type="ECO:0000313" key="9">
    <source>
        <dbReference type="Proteomes" id="UP001295684"/>
    </source>
</evidence>
<dbReference type="InterPro" id="IPR036890">
    <property type="entry name" value="HATPase_C_sf"/>
</dbReference>
<evidence type="ECO:0000256" key="1">
    <source>
        <dbReference type="ARBA" id="ARBA00000085"/>
    </source>
</evidence>
<dbReference type="SMART" id="SM00387">
    <property type="entry name" value="HATPase_c"/>
    <property type="match status" value="1"/>
</dbReference>
<dbReference type="EC" id="2.7.13.3" evidence="2"/>
<dbReference type="EMBL" id="CAMPGE010029268">
    <property type="protein sequence ID" value="CAI2386737.1"/>
    <property type="molecule type" value="Genomic_DNA"/>
</dbReference>
<feature type="transmembrane region" description="Helical" evidence="6">
    <location>
        <begin position="197"/>
        <end position="216"/>
    </location>
</feature>
<sequence length="695" mass="79664">MDPKPYVNHQKCTSKLEEMFHPDEAEQEYLKLNDISQEREIEDFMNDSIKQSLQKAYSRYIRIGCLGKMFVCFICGLTSYLTINEENVKNNTHLCYACSTFLVLAFIVMIVCKHRAFYLVHFVPILLSLGIVMSINIALQSDEYRPSEYMIVTCCVAHAQMILIPNKWMYSSIAYAMAMIYFGYGVWVTYGLTSSDIILCIMLCVFWFTISCYFLSLKTKNLYSEILRNKKLIEEMRKILQILPLGVVIWPSKAGEQHFVNHEFSNKFTEIDKSLEELAAIDLELVDHNNKVIKQEFRNDLSKFLKAQQRLVKNKHCIVEQNAEVKCYLKEADIMAEGNEDSLDNKICNIKTLAIDWEGVQSYMHVFIDNTSVIKLEEIKNQLKLDEANNSLKMQKIMFASASHEFRTPLNAIINSFDIAMNSFITVNNIFKPSYNGLDDNKREEVELNVQTLAKFVNIGKSSSVLLMTLIEDILSLSKMEAGTFFITKENFNLPEVLVEIQDIFSMQCEQKKIKFILNLSPKVRNLVMYSDKGRLKQIIMNLVSNSMKFTFAGSITIECKLLRQDRREFAQFCVIDTGVGIKKKDQSKLFKLFGMISKTKSMNKNGTGIGLTVSKKYVEALGGDISLESAPGVGTSITFKIPISEEPEKEHLLKSDRSVCSYFESEFEVCDEGHHNQNLSFNTDMCSKGKFKNL</sequence>
<name>A0AAD2DA60_EUPCR</name>
<dbReference type="Proteomes" id="UP001295684">
    <property type="component" value="Unassembled WGS sequence"/>
</dbReference>
<dbReference type="GO" id="GO:0009927">
    <property type="term" value="F:histidine phosphotransfer kinase activity"/>
    <property type="evidence" value="ECO:0007669"/>
    <property type="project" value="TreeGrafter"/>
</dbReference>
<evidence type="ECO:0000256" key="3">
    <source>
        <dbReference type="ARBA" id="ARBA00022553"/>
    </source>
</evidence>
<dbReference type="InterPro" id="IPR004358">
    <property type="entry name" value="Sig_transdc_His_kin-like_C"/>
</dbReference>
<protein>
    <recommendedName>
        <fullName evidence="2">histidine kinase</fullName>
        <ecNumber evidence="2">2.7.13.3</ecNumber>
    </recommendedName>
</protein>
<keyword evidence="5" id="KW-0418">Kinase</keyword>
<dbReference type="Gene3D" id="3.30.565.10">
    <property type="entry name" value="Histidine kinase-like ATPase, C-terminal domain"/>
    <property type="match status" value="1"/>
</dbReference>
<keyword evidence="4" id="KW-0808">Transferase</keyword>
<feature type="transmembrane region" description="Helical" evidence="6">
    <location>
        <begin position="93"/>
        <end position="112"/>
    </location>
</feature>
<evidence type="ECO:0000259" key="7">
    <source>
        <dbReference type="PROSITE" id="PS50109"/>
    </source>
</evidence>
<keyword evidence="9" id="KW-1185">Reference proteome</keyword>
<gene>
    <name evidence="8" type="ORF">ECRASSUSDP1_LOCUS28361</name>
</gene>
<dbReference type="InterPro" id="IPR003594">
    <property type="entry name" value="HATPase_dom"/>
</dbReference>
<dbReference type="SUPFAM" id="SSF55874">
    <property type="entry name" value="ATPase domain of HSP90 chaperone/DNA topoisomerase II/histidine kinase"/>
    <property type="match status" value="1"/>
</dbReference>
<organism evidence="8 9">
    <name type="scientific">Euplotes crassus</name>
    <dbReference type="NCBI Taxonomy" id="5936"/>
    <lineage>
        <taxon>Eukaryota</taxon>
        <taxon>Sar</taxon>
        <taxon>Alveolata</taxon>
        <taxon>Ciliophora</taxon>
        <taxon>Intramacronucleata</taxon>
        <taxon>Spirotrichea</taxon>
        <taxon>Hypotrichia</taxon>
        <taxon>Euplotida</taxon>
        <taxon>Euplotidae</taxon>
        <taxon>Moneuplotes</taxon>
    </lineage>
</organism>
<dbReference type="InterPro" id="IPR036097">
    <property type="entry name" value="HisK_dim/P_sf"/>
</dbReference>
<dbReference type="AlphaFoldDB" id="A0AAD2DA60"/>
<dbReference type="Pfam" id="PF00512">
    <property type="entry name" value="HisKA"/>
    <property type="match status" value="1"/>
</dbReference>